<feature type="compositionally biased region" description="Basic and acidic residues" evidence="1">
    <location>
        <begin position="118"/>
        <end position="128"/>
    </location>
</feature>
<feature type="region of interest" description="Disordered" evidence="1">
    <location>
        <begin position="56"/>
        <end position="82"/>
    </location>
</feature>
<accession>A0A5J6VKJ2</accession>
<evidence type="ECO:0000313" key="2">
    <source>
        <dbReference type="EMBL" id="QFG74329.1"/>
    </source>
</evidence>
<evidence type="ECO:0000256" key="1">
    <source>
        <dbReference type="SAM" id="MobiDB-lite"/>
    </source>
</evidence>
<name>A0A5J6VKJ2_9VIRU</name>
<feature type="region of interest" description="Disordered" evidence="1">
    <location>
        <begin position="100"/>
        <end position="141"/>
    </location>
</feature>
<dbReference type="EMBL" id="MN448286">
    <property type="protein sequence ID" value="QFG74329.1"/>
    <property type="molecule type" value="Genomic_DNA"/>
</dbReference>
<sequence>MSIYFSDSDEDTTKLLKEDNSPNADIPGQETDSEDEEYQQYILSIITKKQSKCNLEDYNISSKKEQKKPKERKEKKKSYVKLDPYEEKSTKYKWKSSILTKAKNRTFNPRKQPRNKKDKKDKLNDTHRRVTLTDSDFPALN</sequence>
<feature type="region of interest" description="Disordered" evidence="1">
    <location>
        <begin position="1"/>
        <end position="37"/>
    </location>
</feature>
<feature type="compositionally biased region" description="Basic residues" evidence="1">
    <location>
        <begin position="65"/>
        <end position="79"/>
    </location>
</feature>
<protein>
    <submittedName>
        <fullName evidence="2">Uncharacterized protein</fullName>
    </submittedName>
</protein>
<feature type="compositionally biased region" description="Basic and acidic residues" evidence="1">
    <location>
        <begin position="11"/>
        <end position="20"/>
    </location>
</feature>
<organism evidence="2">
    <name type="scientific">Megaviridae environmental sample</name>
    <dbReference type="NCBI Taxonomy" id="1737588"/>
    <lineage>
        <taxon>Viruses</taxon>
        <taxon>Varidnaviria</taxon>
        <taxon>Bamfordvirae</taxon>
        <taxon>Nucleocytoviricota</taxon>
        <taxon>Megaviricetes</taxon>
        <taxon>Imitervirales</taxon>
        <taxon>Mimiviridae</taxon>
        <taxon>environmental samples</taxon>
    </lineage>
</organism>
<reference evidence="2" key="1">
    <citation type="journal article" date="2019" name="Philos. Trans. R. Soc. Lond., B, Biol. Sci.">
        <title>Targeted metagenomic recovery of four divergent viruses reveals shared and distinctive characteristics of giant viruses of marine eukaryotes.</title>
        <authorList>
            <person name="Needham D.M."/>
            <person name="Poirier C."/>
            <person name="Hehenberger E."/>
            <person name="Jimenez V."/>
            <person name="Swalwell J.E."/>
            <person name="Santoro A.E."/>
            <person name="Worden A.Z."/>
        </authorList>
    </citation>
    <scope>NUCLEOTIDE SEQUENCE</scope>
    <source>
        <strain evidence="2">MPacV-611</strain>
    </source>
</reference>
<proteinExistence type="predicted"/>